<evidence type="ECO:0000313" key="2">
    <source>
        <dbReference type="Proteomes" id="UP000007151"/>
    </source>
</evidence>
<accession>A0A212EM04</accession>
<name>A0A212EM04_DANPL</name>
<comment type="caution">
    <text evidence="1">The sequence shown here is derived from an EMBL/GenBank/DDBJ whole genome shotgun (WGS) entry which is preliminary data.</text>
</comment>
<dbReference type="AlphaFoldDB" id="A0A212EM04"/>
<protein>
    <submittedName>
        <fullName evidence="1">Leucine-rich transmembrane protein</fullName>
    </submittedName>
</protein>
<proteinExistence type="predicted"/>
<gene>
    <name evidence="1" type="ORF">KGM_202051</name>
</gene>
<organism evidence="1 2">
    <name type="scientific">Danaus plexippus plexippus</name>
    <dbReference type="NCBI Taxonomy" id="278856"/>
    <lineage>
        <taxon>Eukaryota</taxon>
        <taxon>Metazoa</taxon>
        <taxon>Ecdysozoa</taxon>
        <taxon>Arthropoda</taxon>
        <taxon>Hexapoda</taxon>
        <taxon>Insecta</taxon>
        <taxon>Pterygota</taxon>
        <taxon>Neoptera</taxon>
        <taxon>Endopterygota</taxon>
        <taxon>Lepidoptera</taxon>
        <taxon>Glossata</taxon>
        <taxon>Ditrysia</taxon>
        <taxon>Papilionoidea</taxon>
        <taxon>Nymphalidae</taxon>
        <taxon>Danainae</taxon>
        <taxon>Danaini</taxon>
        <taxon>Danaina</taxon>
        <taxon>Danaus</taxon>
        <taxon>Danaus</taxon>
    </lineage>
</organism>
<dbReference type="InParanoid" id="A0A212EM04"/>
<keyword evidence="2" id="KW-1185">Reference proteome</keyword>
<dbReference type="STRING" id="278856.A0A212EM04"/>
<keyword evidence="1" id="KW-0472">Membrane</keyword>
<dbReference type="EMBL" id="AGBW02013953">
    <property type="protein sequence ID" value="OWR42524.1"/>
    <property type="molecule type" value="Genomic_DNA"/>
</dbReference>
<dbReference type="KEGG" id="dpl:KGM_202051"/>
<dbReference type="Proteomes" id="UP000007151">
    <property type="component" value="Unassembled WGS sequence"/>
</dbReference>
<reference evidence="1 2" key="1">
    <citation type="journal article" date="2011" name="Cell">
        <title>The monarch butterfly genome yields insights into long-distance migration.</title>
        <authorList>
            <person name="Zhan S."/>
            <person name="Merlin C."/>
            <person name="Boore J.L."/>
            <person name="Reppert S.M."/>
        </authorList>
    </citation>
    <scope>NUCLEOTIDE SEQUENCE [LARGE SCALE GENOMIC DNA]</scope>
    <source>
        <strain evidence="1">F-2</strain>
    </source>
</reference>
<evidence type="ECO:0000313" key="1">
    <source>
        <dbReference type="EMBL" id="OWR42524.1"/>
    </source>
</evidence>
<sequence length="109" mass="12663">MSMFIRSQIVKCGIYAFFITIHIPILRGEEQPQCPSLAENPICPCYNFKEGLFLECPSATASVRKASRAIFSKTDKYFSKYNKRNRRVYIRSTESSDVRLISQSYYKNN</sequence>
<keyword evidence="1" id="KW-0812">Transmembrane</keyword>